<feature type="transmembrane region" description="Helical" evidence="5">
    <location>
        <begin position="6"/>
        <end position="25"/>
    </location>
</feature>
<dbReference type="InterPro" id="IPR032808">
    <property type="entry name" value="DoxX"/>
</dbReference>
<keyword evidence="4 5" id="KW-0472">Membrane</keyword>
<evidence type="ECO:0000256" key="5">
    <source>
        <dbReference type="SAM" id="Phobius"/>
    </source>
</evidence>
<dbReference type="EMBL" id="CP014145">
    <property type="protein sequence ID" value="AMB59975.1"/>
    <property type="molecule type" value="Genomic_DNA"/>
</dbReference>
<evidence type="ECO:0000256" key="2">
    <source>
        <dbReference type="ARBA" id="ARBA00022692"/>
    </source>
</evidence>
<evidence type="ECO:0000313" key="7">
    <source>
        <dbReference type="Proteomes" id="UP000058305"/>
    </source>
</evidence>
<keyword evidence="7" id="KW-1185">Reference proteome</keyword>
<reference evidence="6 7" key="1">
    <citation type="journal article" date="2016" name="J. Biotechnol.">
        <title>First complete genome sequence of a species in the genus Microterricola, an extremophilic cold active enzyme producing bacterial strain ERGS5:02 isolated from Sikkim Himalaya.</title>
        <authorList>
            <person name="Himanshu"/>
            <person name="Swarnkar M.K."/>
            <person name="Singh D."/>
            <person name="Kumar R."/>
        </authorList>
    </citation>
    <scope>NUCLEOTIDE SEQUENCE [LARGE SCALE GENOMIC DNA]</scope>
    <source>
        <strain evidence="6 7">ERGS5:02</strain>
    </source>
</reference>
<evidence type="ECO:0000313" key="6">
    <source>
        <dbReference type="EMBL" id="AMB59975.1"/>
    </source>
</evidence>
<dbReference type="RefSeq" id="WP_067230943.1">
    <property type="nucleotide sequence ID" value="NZ_CP014145.1"/>
</dbReference>
<evidence type="ECO:0000256" key="3">
    <source>
        <dbReference type="ARBA" id="ARBA00022989"/>
    </source>
</evidence>
<feature type="transmembrane region" description="Helical" evidence="5">
    <location>
        <begin position="46"/>
        <end position="65"/>
    </location>
</feature>
<organism evidence="6 7">
    <name type="scientific">Microterricola viridarii</name>
    <dbReference type="NCBI Taxonomy" id="412690"/>
    <lineage>
        <taxon>Bacteria</taxon>
        <taxon>Bacillati</taxon>
        <taxon>Actinomycetota</taxon>
        <taxon>Actinomycetes</taxon>
        <taxon>Micrococcales</taxon>
        <taxon>Microbacteriaceae</taxon>
        <taxon>Microterricola</taxon>
    </lineage>
</organism>
<keyword evidence="3 5" id="KW-1133">Transmembrane helix</keyword>
<feature type="transmembrane region" description="Helical" evidence="5">
    <location>
        <begin position="100"/>
        <end position="118"/>
    </location>
</feature>
<sequence length="119" mass="12662">MTIALWIATGLLAAIYLLAGSLKLTMPREKLAPQMHWVEDYSDAQVKTIGALQLLGAIGLILPAATGILPWLTPTAAFALLVVQILAARVHLRRNEKSSLPVNAVLAVFALAVGALWLA</sequence>
<gene>
    <name evidence="6" type="ORF">AWU67_15170</name>
</gene>
<dbReference type="KEGG" id="mvd:AWU67_15170"/>
<dbReference type="AlphaFoldDB" id="A0A109QY82"/>
<evidence type="ECO:0008006" key="8">
    <source>
        <dbReference type="Google" id="ProtNLM"/>
    </source>
</evidence>
<dbReference type="OrthoDB" id="3482063at2"/>
<proteinExistence type="predicted"/>
<feature type="transmembrane region" description="Helical" evidence="5">
    <location>
        <begin position="71"/>
        <end position="88"/>
    </location>
</feature>
<dbReference type="Pfam" id="PF13564">
    <property type="entry name" value="DoxX_2"/>
    <property type="match status" value="1"/>
</dbReference>
<dbReference type="GO" id="GO:0016020">
    <property type="term" value="C:membrane"/>
    <property type="evidence" value="ECO:0007669"/>
    <property type="project" value="UniProtKB-SubCell"/>
</dbReference>
<protein>
    <recommendedName>
        <fullName evidence="8">DoxX-like family protein</fullName>
    </recommendedName>
</protein>
<evidence type="ECO:0000256" key="4">
    <source>
        <dbReference type="ARBA" id="ARBA00023136"/>
    </source>
</evidence>
<reference evidence="7" key="2">
    <citation type="submission" date="2016-01" db="EMBL/GenBank/DDBJ databases">
        <title>First complete genome sequence of a species in the genus Microterricola, an extremophilic cold active enzyme producing strain ERGS5:02 isolated from Sikkim Himalaya.</title>
        <authorList>
            <person name="Kumar R."/>
            <person name="Singh D."/>
            <person name="Swarnkar M.K."/>
        </authorList>
    </citation>
    <scope>NUCLEOTIDE SEQUENCE [LARGE SCALE GENOMIC DNA]</scope>
    <source>
        <strain evidence="7">ERGS5:02</strain>
    </source>
</reference>
<comment type="subcellular location">
    <subcellularLocation>
        <location evidence="1">Membrane</location>
        <topology evidence="1">Multi-pass membrane protein</topology>
    </subcellularLocation>
</comment>
<accession>A0A109QY82</accession>
<name>A0A109QY82_9MICO</name>
<evidence type="ECO:0000256" key="1">
    <source>
        <dbReference type="ARBA" id="ARBA00004141"/>
    </source>
</evidence>
<dbReference type="Proteomes" id="UP000058305">
    <property type="component" value="Chromosome"/>
</dbReference>
<keyword evidence="2 5" id="KW-0812">Transmembrane</keyword>